<feature type="signal peptide" evidence="2">
    <location>
        <begin position="1"/>
        <end position="34"/>
    </location>
</feature>
<name>A0A9W4B4B6_9MYCO</name>
<dbReference type="Proteomes" id="UP000465785">
    <property type="component" value="Chromosome"/>
</dbReference>
<evidence type="ECO:0000256" key="2">
    <source>
        <dbReference type="SAM" id="SignalP"/>
    </source>
</evidence>
<evidence type="ECO:0000313" key="3">
    <source>
        <dbReference type="EMBL" id="BBY93778.1"/>
    </source>
</evidence>
<evidence type="ECO:0000256" key="1">
    <source>
        <dbReference type="SAM" id="MobiDB-lite"/>
    </source>
</evidence>
<dbReference type="KEGG" id="mgau:MGALJ_34470"/>
<organism evidence="3 4">
    <name type="scientific">Mycobacterium gallinarum</name>
    <dbReference type="NCBI Taxonomy" id="39689"/>
    <lineage>
        <taxon>Bacteria</taxon>
        <taxon>Bacillati</taxon>
        <taxon>Actinomycetota</taxon>
        <taxon>Actinomycetes</taxon>
        <taxon>Mycobacteriales</taxon>
        <taxon>Mycobacteriaceae</taxon>
        <taxon>Mycobacterium</taxon>
    </lineage>
</organism>
<accession>A0A9W4B4B6</accession>
<sequence>MKGAPMRTTIRIFTPLVAAAGAAIAIVAAPAASAQPAPEPVPAPAPAPAPVQEQRPQASGLPQCVNEGGSAALGGSATECATPGNVQINDTPAQQEYVGPWGDMWGEPGLFFP</sequence>
<evidence type="ECO:0000313" key="4">
    <source>
        <dbReference type="Proteomes" id="UP000465785"/>
    </source>
</evidence>
<keyword evidence="2" id="KW-0732">Signal</keyword>
<proteinExistence type="predicted"/>
<feature type="chain" id="PRO_5040736512" description="Secreted protein" evidence="2">
    <location>
        <begin position="35"/>
        <end position="113"/>
    </location>
</feature>
<feature type="compositionally biased region" description="Pro residues" evidence="1">
    <location>
        <begin position="37"/>
        <end position="49"/>
    </location>
</feature>
<dbReference type="AlphaFoldDB" id="A0A9W4B4B6"/>
<feature type="region of interest" description="Disordered" evidence="1">
    <location>
        <begin position="31"/>
        <end position="70"/>
    </location>
</feature>
<keyword evidence="4" id="KW-1185">Reference proteome</keyword>
<protein>
    <recommendedName>
        <fullName evidence="5">Secreted protein</fullName>
    </recommendedName>
</protein>
<reference evidence="3 4" key="1">
    <citation type="journal article" date="2019" name="Emerg. Microbes Infect.">
        <title>Comprehensive subspecies identification of 175 nontuberculous mycobacteria species based on 7547 genomic profiles.</title>
        <authorList>
            <person name="Matsumoto Y."/>
            <person name="Kinjo T."/>
            <person name="Motooka D."/>
            <person name="Nabeya D."/>
            <person name="Jung N."/>
            <person name="Uechi K."/>
            <person name="Horii T."/>
            <person name="Iida T."/>
            <person name="Fujita J."/>
            <person name="Nakamura S."/>
        </authorList>
    </citation>
    <scope>NUCLEOTIDE SEQUENCE [LARGE SCALE GENOMIC DNA]</scope>
    <source>
        <strain evidence="3 4">JCM 6399</strain>
    </source>
</reference>
<gene>
    <name evidence="3" type="ORF">MGALJ_34470</name>
</gene>
<dbReference type="EMBL" id="AP022601">
    <property type="protein sequence ID" value="BBY93778.1"/>
    <property type="molecule type" value="Genomic_DNA"/>
</dbReference>
<evidence type="ECO:0008006" key="5">
    <source>
        <dbReference type="Google" id="ProtNLM"/>
    </source>
</evidence>